<sequence length="210" mass="23949">MSMGLTPWPAPDFSSIVETKSYDNYDVQSEPAAATGYRAFDTLSTSSGTVTPDDVQPPNIYADMPKLVASKLNSKHIASAGKVFKANVKKARAIKKKRELRASKDFEPWLRAQADDFVAKVEQRQDDIQKYIENPLFEEKKLPSYILDPDQKFCYMTPEMPKEIEHFVEEAQTFFEKMMEMTGLPETRVVSQKGWHGGHCFCLYTSFPEE</sequence>
<dbReference type="EMBL" id="JAVHNQ010000006">
    <property type="protein sequence ID" value="KAK6344446.1"/>
    <property type="molecule type" value="Genomic_DNA"/>
</dbReference>
<protein>
    <submittedName>
        <fullName evidence="1">Uncharacterized protein</fullName>
    </submittedName>
</protein>
<proteinExistence type="predicted"/>
<accession>A0AAV9UMF9</accession>
<keyword evidence="2" id="KW-1185">Reference proteome</keyword>
<dbReference type="AlphaFoldDB" id="A0AAV9UMF9"/>
<organism evidence="1 2">
    <name type="scientific">Orbilia brochopaga</name>
    <dbReference type="NCBI Taxonomy" id="3140254"/>
    <lineage>
        <taxon>Eukaryota</taxon>
        <taxon>Fungi</taxon>
        <taxon>Dikarya</taxon>
        <taxon>Ascomycota</taxon>
        <taxon>Pezizomycotina</taxon>
        <taxon>Orbiliomycetes</taxon>
        <taxon>Orbiliales</taxon>
        <taxon>Orbiliaceae</taxon>
        <taxon>Orbilia</taxon>
    </lineage>
</organism>
<name>A0AAV9UMF9_9PEZI</name>
<dbReference type="Proteomes" id="UP001375240">
    <property type="component" value="Unassembled WGS sequence"/>
</dbReference>
<evidence type="ECO:0000313" key="1">
    <source>
        <dbReference type="EMBL" id="KAK6344446.1"/>
    </source>
</evidence>
<evidence type="ECO:0000313" key="2">
    <source>
        <dbReference type="Proteomes" id="UP001375240"/>
    </source>
</evidence>
<comment type="caution">
    <text evidence="1">The sequence shown here is derived from an EMBL/GenBank/DDBJ whole genome shotgun (WGS) entry which is preliminary data.</text>
</comment>
<gene>
    <name evidence="1" type="ORF">TWF696_008083</name>
</gene>
<reference evidence="1 2" key="1">
    <citation type="submission" date="2019-10" db="EMBL/GenBank/DDBJ databases">
        <authorList>
            <person name="Palmer J.M."/>
        </authorList>
    </citation>
    <scope>NUCLEOTIDE SEQUENCE [LARGE SCALE GENOMIC DNA]</scope>
    <source>
        <strain evidence="1 2">TWF696</strain>
    </source>
</reference>